<gene>
    <name evidence="3" type="ORF">A6A05_19540</name>
</gene>
<dbReference type="CDD" id="cd17546">
    <property type="entry name" value="REC_hyHK_CKI1_RcsC-like"/>
    <property type="match status" value="1"/>
</dbReference>
<protein>
    <recommendedName>
        <fullName evidence="2">Response regulatory domain-containing protein</fullName>
    </recommendedName>
</protein>
<feature type="modified residue" description="4-aspartylphosphate" evidence="1">
    <location>
        <position position="30"/>
    </location>
</feature>
<dbReference type="PROSITE" id="PS50110">
    <property type="entry name" value="RESPONSE_REGULATORY"/>
    <property type="match status" value="1"/>
</dbReference>
<dbReference type="AlphaFoldDB" id="A0A178MZZ0"/>
<organism evidence="3 4">
    <name type="scientific">Magnetospirillum moscoviense</name>
    <dbReference type="NCBI Taxonomy" id="1437059"/>
    <lineage>
        <taxon>Bacteria</taxon>
        <taxon>Pseudomonadati</taxon>
        <taxon>Pseudomonadota</taxon>
        <taxon>Alphaproteobacteria</taxon>
        <taxon>Rhodospirillales</taxon>
        <taxon>Rhodospirillaceae</taxon>
        <taxon>Magnetospirillum</taxon>
    </lineage>
</organism>
<keyword evidence="4" id="KW-1185">Reference proteome</keyword>
<dbReference type="InterPro" id="IPR011006">
    <property type="entry name" value="CheY-like_superfamily"/>
</dbReference>
<accession>A0A178MZZ0</accession>
<dbReference type="EMBL" id="LWQU01000080">
    <property type="protein sequence ID" value="OAN57038.1"/>
    <property type="molecule type" value="Genomic_DNA"/>
</dbReference>
<evidence type="ECO:0000259" key="2">
    <source>
        <dbReference type="PROSITE" id="PS50110"/>
    </source>
</evidence>
<feature type="domain" description="Response regulatory" evidence="2">
    <location>
        <begin position="1"/>
        <end position="99"/>
    </location>
</feature>
<sequence>MSVKEIIEAANGEEAIAQIGSSRAQLVIMDWKMDVMDGLECTRRIRAGTDGIDPKLPIILLTGMTGSDSEGDAYEAGVDLFMEKPFSIKKLHAGVVKILGAG</sequence>
<dbReference type="SUPFAM" id="SSF52172">
    <property type="entry name" value="CheY-like"/>
    <property type="match status" value="1"/>
</dbReference>
<dbReference type="STRING" id="1437059.A6A05_19540"/>
<evidence type="ECO:0000256" key="1">
    <source>
        <dbReference type="PROSITE-ProRule" id="PRU00169"/>
    </source>
</evidence>
<dbReference type="PANTHER" id="PTHR43228:SF1">
    <property type="entry name" value="TWO-COMPONENT RESPONSE REGULATOR ARR22"/>
    <property type="match status" value="1"/>
</dbReference>
<keyword evidence="1" id="KW-0597">Phosphoprotein</keyword>
<dbReference type="Gene3D" id="3.40.50.2300">
    <property type="match status" value="1"/>
</dbReference>
<evidence type="ECO:0000313" key="4">
    <source>
        <dbReference type="Proteomes" id="UP000078543"/>
    </source>
</evidence>
<dbReference type="InterPro" id="IPR052048">
    <property type="entry name" value="ST_Response_Regulator"/>
</dbReference>
<dbReference type="InterPro" id="IPR001789">
    <property type="entry name" value="Sig_transdc_resp-reg_receiver"/>
</dbReference>
<dbReference type="Pfam" id="PF00072">
    <property type="entry name" value="Response_reg"/>
    <property type="match status" value="1"/>
</dbReference>
<proteinExistence type="predicted"/>
<reference evidence="3 4" key="1">
    <citation type="submission" date="2016-04" db="EMBL/GenBank/DDBJ databases">
        <title>Draft genome sequence of freshwater magnetotactic bacteria Magnetospirillum marisnigri SP-1 and Magnetospirillum moscoviense BB-1.</title>
        <authorList>
            <person name="Koziaeva V."/>
            <person name="Dziuba M.V."/>
            <person name="Ivanov T.M."/>
            <person name="Kuznetsov B."/>
            <person name="Grouzdev D.S."/>
        </authorList>
    </citation>
    <scope>NUCLEOTIDE SEQUENCE [LARGE SCALE GENOMIC DNA]</scope>
    <source>
        <strain evidence="3 4">BB-1</strain>
    </source>
</reference>
<name>A0A178MZZ0_9PROT</name>
<evidence type="ECO:0000313" key="3">
    <source>
        <dbReference type="EMBL" id="OAN57038.1"/>
    </source>
</evidence>
<dbReference type="SMART" id="SM00448">
    <property type="entry name" value="REC"/>
    <property type="match status" value="1"/>
</dbReference>
<comment type="caution">
    <text evidence="3">The sequence shown here is derived from an EMBL/GenBank/DDBJ whole genome shotgun (WGS) entry which is preliminary data.</text>
</comment>
<dbReference type="PANTHER" id="PTHR43228">
    <property type="entry name" value="TWO-COMPONENT RESPONSE REGULATOR"/>
    <property type="match status" value="1"/>
</dbReference>
<dbReference type="GO" id="GO:0000160">
    <property type="term" value="P:phosphorelay signal transduction system"/>
    <property type="evidence" value="ECO:0007669"/>
    <property type="project" value="InterPro"/>
</dbReference>
<dbReference type="Proteomes" id="UP000078543">
    <property type="component" value="Unassembled WGS sequence"/>
</dbReference>